<keyword evidence="10" id="KW-1185">Reference proteome</keyword>
<feature type="transmembrane region" description="Helical" evidence="8">
    <location>
        <begin position="85"/>
        <end position="103"/>
    </location>
</feature>
<evidence type="ECO:0000313" key="9">
    <source>
        <dbReference type="EMBL" id="MBR7744855.1"/>
    </source>
</evidence>
<evidence type="ECO:0000256" key="1">
    <source>
        <dbReference type="ARBA" id="ARBA00004651"/>
    </source>
</evidence>
<dbReference type="InterPro" id="IPR045324">
    <property type="entry name" value="Small_multidrug_res"/>
</dbReference>
<evidence type="ECO:0000256" key="3">
    <source>
        <dbReference type="ARBA" id="ARBA00022475"/>
    </source>
</evidence>
<proteinExistence type="inferred from homology"/>
<evidence type="ECO:0000256" key="2">
    <source>
        <dbReference type="ARBA" id="ARBA00022448"/>
    </source>
</evidence>
<dbReference type="SUPFAM" id="SSF103481">
    <property type="entry name" value="Multidrug resistance efflux transporter EmrE"/>
    <property type="match status" value="1"/>
</dbReference>
<dbReference type="InterPro" id="IPR000390">
    <property type="entry name" value="Small_drug/metabolite_transptr"/>
</dbReference>
<comment type="similarity">
    <text evidence="7">Belongs to the drug/metabolite transporter (DMT) superfamily. Small multidrug resistance (SMR) (TC 2.A.7.1) family.</text>
</comment>
<evidence type="ECO:0000256" key="4">
    <source>
        <dbReference type="ARBA" id="ARBA00022692"/>
    </source>
</evidence>
<reference evidence="9" key="1">
    <citation type="submission" date="2021-04" db="EMBL/GenBank/DDBJ databases">
        <title>Phycicoccus avicenniae sp. nov., a novel endophytic actinomycetes isolated from branch of Avicennia mariana.</title>
        <authorList>
            <person name="Tuo L."/>
        </authorList>
    </citation>
    <scope>NUCLEOTIDE SEQUENCE</scope>
    <source>
        <strain evidence="9">BSK3Z-2</strain>
    </source>
</reference>
<feature type="transmembrane region" description="Helical" evidence="8">
    <location>
        <begin position="58"/>
        <end position="79"/>
    </location>
</feature>
<gene>
    <name evidence="9" type="ORF">KC207_16290</name>
</gene>
<evidence type="ECO:0000256" key="5">
    <source>
        <dbReference type="ARBA" id="ARBA00022989"/>
    </source>
</evidence>
<evidence type="ECO:0000256" key="7">
    <source>
        <dbReference type="RuleBase" id="RU003942"/>
    </source>
</evidence>
<evidence type="ECO:0000256" key="6">
    <source>
        <dbReference type="ARBA" id="ARBA00023136"/>
    </source>
</evidence>
<organism evidence="9 10">
    <name type="scientific">Phycicoccus avicenniae</name>
    <dbReference type="NCBI Taxonomy" id="2828860"/>
    <lineage>
        <taxon>Bacteria</taxon>
        <taxon>Bacillati</taxon>
        <taxon>Actinomycetota</taxon>
        <taxon>Actinomycetes</taxon>
        <taxon>Micrococcales</taxon>
        <taxon>Intrasporangiaceae</taxon>
        <taxon>Phycicoccus</taxon>
    </lineage>
</organism>
<dbReference type="AlphaFoldDB" id="A0A941DCD0"/>
<keyword evidence="6 8" id="KW-0472">Membrane</keyword>
<dbReference type="InterPro" id="IPR037185">
    <property type="entry name" value="EmrE-like"/>
</dbReference>
<dbReference type="Proteomes" id="UP000677016">
    <property type="component" value="Unassembled WGS sequence"/>
</dbReference>
<dbReference type="GO" id="GO:0005886">
    <property type="term" value="C:plasma membrane"/>
    <property type="evidence" value="ECO:0007669"/>
    <property type="project" value="UniProtKB-SubCell"/>
</dbReference>
<comment type="subcellular location">
    <subcellularLocation>
        <location evidence="1 7">Cell membrane</location>
        <topology evidence="1 7">Multi-pass membrane protein</topology>
    </subcellularLocation>
</comment>
<keyword evidence="2" id="KW-0813">Transport</keyword>
<dbReference type="EMBL" id="JAGSNF010000025">
    <property type="protein sequence ID" value="MBR7744855.1"/>
    <property type="molecule type" value="Genomic_DNA"/>
</dbReference>
<dbReference type="Gene3D" id="1.10.3730.20">
    <property type="match status" value="1"/>
</dbReference>
<comment type="caution">
    <text evidence="9">The sequence shown here is derived from an EMBL/GenBank/DDBJ whole genome shotgun (WGS) entry which is preliminary data.</text>
</comment>
<name>A0A941DCD0_9MICO</name>
<dbReference type="PANTHER" id="PTHR30561:SF1">
    <property type="entry name" value="MULTIDRUG TRANSPORTER EMRE"/>
    <property type="match status" value="1"/>
</dbReference>
<evidence type="ECO:0000313" key="10">
    <source>
        <dbReference type="Proteomes" id="UP000677016"/>
    </source>
</evidence>
<dbReference type="GO" id="GO:0022857">
    <property type="term" value="F:transmembrane transporter activity"/>
    <property type="evidence" value="ECO:0007669"/>
    <property type="project" value="InterPro"/>
</dbReference>
<accession>A0A941DCD0</accession>
<keyword evidence="4 7" id="KW-0812">Transmembrane</keyword>
<dbReference type="PANTHER" id="PTHR30561">
    <property type="entry name" value="SMR FAMILY PROTON-DEPENDENT DRUG EFFLUX TRANSPORTER SUGE"/>
    <property type="match status" value="1"/>
</dbReference>
<protein>
    <submittedName>
        <fullName evidence="9">Multidrug efflux SMR transporter</fullName>
    </submittedName>
</protein>
<keyword evidence="3" id="KW-1003">Cell membrane</keyword>
<dbReference type="RefSeq" id="WP_211604384.1">
    <property type="nucleotide sequence ID" value="NZ_JAGSNF010000025.1"/>
</dbReference>
<sequence length="108" mass="11042">MPPFVLLLLAVAAEVGATATLPRTRGLTQPGWSALVVAGYLVAIWLLALVVQQMDVSVVYAVWAGLGVAAVAVIGYLFLGEDLGPARLIGLALVVAGVVLLNLRGGGH</sequence>
<dbReference type="Pfam" id="PF00893">
    <property type="entry name" value="Multi_Drug_Res"/>
    <property type="match status" value="1"/>
</dbReference>
<keyword evidence="5 8" id="KW-1133">Transmembrane helix</keyword>
<feature type="transmembrane region" description="Helical" evidence="8">
    <location>
        <begin position="33"/>
        <end position="51"/>
    </location>
</feature>
<evidence type="ECO:0000256" key="8">
    <source>
        <dbReference type="SAM" id="Phobius"/>
    </source>
</evidence>